<accession>A0AAF0QGG5</accession>
<protein>
    <submittedName>
        <fullName evidence="1">Uncharacterized protein</fullName>
    </submittedName>
</protein>
<evidence type="ECO:0000313" key="2">
    <source>
        <dbReference type="Proteomes" id="UP001234989"/>
    </source>
</evidence>
<keyword evidence="2" id="KW-1185">Reference proteome</keyword>
<dbReference type="Proteomes" id="UP001234989">
    <property type="component" value="Chromosome 3"/>
</dbReference>
<dbReference type="EMBL" id="CP133614">
    <property type="protein sequence ID" value="WMV21830.1"/>
    <property type="molecule type" value="Genomic_DNA"/>
</dbReference>
<gene>
    <name evidence="1" type="ORF">MTR67_015215</name>
</gene>
<name>A0AAF0QGG5_SOLVR</name>
<dbReference type="AlphaFoldDB" id="A0AAF0QGG5"/>
<proteinExistence type="predicted"/>
<sequence>MERVAVPLVGVEPHGDIEITVKANVHGNDAERKLMVNYTHIGCVAITLVGVEPHEIIVVPKSGWYGVEPLQPIVLVETVKVNVDLEPLRIV</sequence>
<reference evidence="1" key="1">
    <citation type="submission" date="2023-08" db="EMBL/GenBank/DDBJ databases">
        <title>A de novo genome assembly of Solanum verrucosum Schlechtendal, a Mexican diploid species geographically isolated from the other diploid A-genome species in potato relatives.</title>
        <authorList>
            <person name="Hosaka K."/>
        </authorList>
    </citation>
    <scope>NUCLEOTIDE SEQUENCE</scope>
    <source>
        <tissue evidence="1">Young leaves</tissue>
    </source>
</reference>
<evidence type="ECO:0000313" key="1">
    <source>
        <dbReference type="EMBL" id="WMV21830.1"/>
    </source>
</evidence>
<organism evidence="1 2">
    <name type="scientific">Solanum verrucosum</name>
    <dbReference type="NCBI Taxonomy" id="315347"/>
    <lineage>
        <taxon>Eukaryota</taxon>
        <taxon>Viridiplantae</taxon>
        <taxon>Streptophyta</taxon>
        <taxon>Embryophyta</taxon>
        <taxon>Tracheophyta</taxon>
        <taxon>Spermatophyta</taxon>
        <taxon>Magnoliopsida</taxon>
        <taxon>eudicotyledons</taxon>
        <taxon>Gunneridae</taxon>
        <taxon>Pentapetalae</taxon>
        <taxon>asterids</taxon>
        <taxon>lamiids</taxon>
        <taxon>Solanales</taxon>
        <taxon>Solanaceae</taxon>
        <taxon>Solanoideae</taxon>
        <taxon>Solaneae</taxon>
        <taxon>Solanum</taxon>
    </lineage>
</organism>